<comment type="caution">
    <text evidence="3">The sequence shown here is derived from an EMBL/GenBank/DDBJ whole genome shotgun (WGS) entry which is preliminary data.</text>
</comment>
<gene>
    <name evidence="3" type="ORF">NQU54_08700</name>
</gene>
<sequence length="553" mass="60253">MTQELTTSLATEPARSSESPGWWRDAVIYQVYVRSFADSDGDGIGDLRGVRERLPHLAGLGVDAVWLTPFYASPQADGGYDVADYRAVDPLFGSLGDADDLVRTAHELGLKVIVDVVPNHSSDQHPWFREALADRPGGAARARYHFRPGRGAHGELPPNDWESVFGGPAWTRTTDPDGTPGEWYLHLFAPQQPDLDWDSAEVRAEFDSVLRFWLDLGVDGFRIDVAHGMVKAAGLPDIGHTEQAKLIGSQVLPFFDQDGVHEIHRSWRRLLDSYPGDRIGVAEAWAPTAERLALYVRPDELHQAFNFQFLKCPWDAVAMRQVIDESLAATGSVGAPTTWVLSNHDVVRHPTRYADGSPERGLARARAAALLTLALPGSSYLYQGEELGLPEVTDLPDELRQDPAFFRTSPDGQDGQGGQDGFRDGCRVPLPWTRSGKSHGFGPGGSWLPQPDTWSGLSVEAQTGDPDSTLELYRGALALRRELPGLGDGAMSWLQAPAGVLALSRPGFVCTLNTLGEEIELPVPGRALLSSAPLTYEAGTVCIPPDSCAWWAI</sequence>
<organism evidence="3 4">
    <name type="scientific">Streptomyces malaysiensis subsp. samsunensis</name>
    <dbReference type="NCBI Taxonomy" id="459658"/>
    <lineage>
        <taxon>Bacteria</taxon>
        <taxon>Bacillati</taxon>
        <taxon>Actinomycetota</taxon>
        <taxon>Actinomycetes</taxon>
        <taxon>Kitasatosporales</taxon>
        <taxon>Streptomycetaceae</taxon>
        <taxon>Streptomyces</taxon>
        <taxon>Streptomyces violaceusniger group</taxon>
    </lineage>
</organism>
<dbReference type="GO" id="GO:0004556">
    <property type="term" value="F:alpha-amylase activity"/>
    <property type="evidence" value="ECO:0007669"/>
    <property type="project" value="TreeGrafter"/>
</dbReference>
<proteinExistence type="inferred from homology"/>
<keyword evidence="3" id="KW-0378">Hydrolase</keyword>
<dbReference type="PANTHER" id="PTHR10357:SF179">
    <property type="entry name" value="NEUTRAL AND BASIC AMINO ACID TRANSPORT PROTEIN RBAT"/>
    <property type="match status" value="1"/>
</dbReference>
<dbReference type="SMART" id="SM00642">
    <property type="entry name" value="Aamy"/>
    <property type="match status" value="1"/>
</dbReference>
<evidence type="ECO:0000259" key="2">
    <source>
        <dbReference type="SMART" id="SM00642"/>
    </source>
</evidence>
<dbReference type="AlphaFoldDB" id="A0A9X2RUV2"/>
<dbReference type="EMBL" id="JANIIC010000007">
    <property type="protein sequence ID" value="MCQ8829154.1"/>
    <property type="molecule type" value="Genomic_DNA"/>
</dbReference>
<dbReference type="PANTHER" id="PTHR10357">
    <property type="entry name" value="ALPHA-AMYLASE FAMILY MEMBER"/>
    <property type="match status" value="1"/>
</dbReference>
<evidence type="ECO:0000313" key="3">
    <source>
        <dbReference type="EMBL" id="MCQ8829154.1"/>
    </source>
</evidence>
<dbReference type="Pfam" id="PF00128">
    <property type="entry name" value="Alpha-amylase"/>
    <property type="match status" value="1"/>
</dbReference>
<accession>A0A9X2RUV2</accession>
<dbReference type="GO" id="GO:0009313">
    <property type="term" value="P:oligosaccharide catabolic process"/>
    <property type="evidence" value="ECO:0007669"/>
    <property type="project" value="TreeGrafter"/>
</dbReference>
<reference evidence="3" key="1">
    <citation type="submission" date="2022-06" db="EMBL/GenBank/DDBJ databases">
        <title>WGS of actinobacteria.</title>
        <authorList>
            <person name="Thawai C."/>
        </authorList>
    </citation>
    <scope>NUCLEOTIDE SEQUENCE</scope>
    <source>
        <strain evidence="3">DSM 42010</strain>
    </source>
</reference>
<protein>
    <submittedName>
        <fullName evidence="3">Glycoside hydrolase family 13 protein</fullName>
    </submittedName>
</protein>
<evidence type="ECO:0000256" key="1">
    <source>
        <dbReference type="ARBA" id="ARBA00008061"/>
    </source>
</evidence>
<dbReference type="Proteomes" id="UP001142400">
    <property type="component" value="Unassembled WGS sequence"/>
</dbReference>
<evidence type="ECO:0000313" key="4">
    <source>
        <dbReference type="Proteomes" id="UP001142400"/>
    </source>
</evidence>
<dbReference type="InterPro" id="IPR045857">
    <property type="entry name" value="O16G_dom_2"/>
</dbReference>
<dbReference type="Gene3D" id="3.90.400.10">
    <property type="entry name" value="Oligo-1,6-glucosidase, Domain 2"/>
    <property type="match status" value="1"/>
</dbReference>
<name>A0A9X2RUV2_STRMQ</name>
<dbReference type="InterPro" id="IPR006047">
    <property type="entry name" value="GH13_cat_dom"/>
</dbReference>
<dbReference type="SUPFAM" id="SSF51445">
    <property type="entry name" value="(Trans)glycosidases"/>
    <property type="match status" value="1"/>
</dbReference>
<feature type="domain" description="Glycosyl hydrolase family 13 catalytic" evidence="2">
    <location>
        <begin position="30"/>
        <end position="423"/>
    </location>
</feature>
<dbReference type="Gene3D" id="3.20.20.80">
    <property type="entry name" value="Glycosidases"/>
    <property type="match status" value="1"/>
</dbReference>
<dbReference type="CDD" id="cd11332">
    <property type="entry name" value="AmyAc_OligoGlu_TS"/>
    <property type="match status" value="1"/>
</dbReference>
<dbReference type="RefSeq" id="WP_257630561.1">
    <property type="nucleotide sequence ID" value="NZ_JANIIC010000007.1"/>
</dbReference>
<comment type="similarity">
    <text evidence="1">Belongs to the glycosyl hydrolase 13 family.</text>
</comment>
<dbReference type="InterPro" id="IPR017853">
    <property type="entry name" value="GH"/>
</dbReference>
<keyword evidence="4" id="KW-1185">Reference proteome</keyword>